<dbReference type="PANTHER" id="PTHR17097">
    <property type="entry name" value="NADH-UBIQUINONE OXIDOREDUCTASE KFYI SUBUNIT"/>
    <property type="match status" value="1"/>
</dbReference>
<name>A0A8C6I5M7_MUSSI</name>
<proteinExistence type="inferred from homology"/>
<comment type="similarity">
    <text evidence="3">Belongs to the complex I NDUFC1 subunit family.</text>
</comment>
<keyword evidence="9" id="KW-0999">Mitochondrion inner membrane</keyword>
<evidence type="ECO:0000256" key="11">
    <source>
        <dbReference type="ARBA" id="ARBA00022982"/>
    </source>
</evidence>
<evidence type="ECO:0000256" key="17">
    <source>
        <dbReference type="SAM" id="Phobius"/>
    </source>
</evidence>
<evidence type="ECO:0000256" key="4">
    <source>
        <dbReference type="ARBA" id="ARBA00011533"/>
    </source>
</evidence>
<evidence type="ECO:0000256" key="16">
    <source>
        <dbReference type="ARBA" id="ARBA00032841"/>
    </source>
</evidence>
<evidence type="ECO:0000256" key="13">
    <source>
        <dbReference type="ARBA" id="ARBA00023128"/>
    </source>
</evidence>
<evidence type="ECO:0000256" key="1">
    <source>
        <dbReference type="ARBA" id="ARBA00003195"/>
    </source>
</evidence>
<sequence>MGPLACAASSTLAEPFPYCWPLPACLLSCSLTWSKFCIWEPVNAKSNWVKVGLSLGTLVFVWIYLIGQHNEDNLWYKRTNGLE</sequence>
<evidence type="ECO:0000256" key="10">
    <source>
        <dbReference type="ARBA" id="ARBA00022946"/>
    </source>
</evidence>
<comment type="subcellular location">
    <subcellularLocation>
        <location evidence="2">Mitochondrion inner membrane</location>
        <topology evidence="2">Single-pass membrane protein</topology>
        <orientation evidence="2">Matrix side</orientation>
    </subcellularLocation>
</comment>
<evidence type="ECO:0000256" key="7">
    <source>
        <dbReference type="ARBA" id="ARBA00022660"/>
    </source>
</evidence>
<evidence type="ECO:0000256" key="8">
    <source>
        <dbReference type="ARBA" id="ARBA00022692"/>
    </source>
</evidence>
<evidence type="ECO:0000313" key="18">
    <source>
        <dbReference type="Ensembl" id="ENSMSIP00000031149.1"/>
    </source>
</evidence>
<dbReference type="Proteomes" id="UP000694415">
    <property type="component" value="Unplaced"/>
</dbReference>
<evidence type="ECO:0000256" key="12">
    <source>
        <dbReference type="ARBA" id="ARBA00022989"/>
    </source>
</evidence>
<keyword evidence="11" id="KW-0249">Electron transport</keyword>
<dbReference type="GeneTree" id="ENSGT00940000171084"/>
<dbReference type="Ensembl" id="ENSMSIT00000039259.1">
    <property type="protein sequence ID" value="ENSMSIP00000031149.1"/>
    <property type="gene ID" value="ENSMSIG00000026081.1"/>
</dbReference>
<keyword evidence="14 17" id="KW-0472">Membrane</keyword>
<comment type="subunit">
    <text evidence="4">Complex I is composed of 45 different subunits.</text>
</comment>
<keyword evidence="12 17" id="KW-1133">Transmembrane helix</keyword>
<dbReference type="InterPro" id="IPR026192">
    <property type="entry name" value="NDUFC1"/>
</dbReference>
<dbReference type="GO" id="GO:0045271">
    <property type="term" value="C:respiratory chain complex I"/>
    <property type="evidence" value="ECO:0007669"/>
    <property type="project" value="InterPro"/>
</dbReference>
<dbReference type="Pfam" id="PF15088">
    <property type="entry name" value="NADH_dh_m_C1"/>
    <property type="match status" value="1"/>
</dbReference>
<evidence type="ECO:0000256" key="3">
    <source>
        <dbReference type="ARBA" id="ARBA00008713"/>
    </source>
</evidence>
<evidence type="ECO:0000256" key="14">
    <source>
        <dbReference type="ARBA" id="ARBA00023136"/>
    </source>
</evidence>
<keyword evidence="13" id="KW-0496">Mitochondrion</keyword>
<evidence type="ECO:0000256" key="9">
    <source>
        <dbReference type="ARBA" id="ARBA00022792"/>
    </source>
</evidence>
<evidence type="ECO:0000256" key="15">
    <source>
        <dbReference type="ARBA" id="ARBA00030166"/>
    </source>
</evidence>
<accession>A0A8C6I5M7</accession>
<evidence type="ECO:0000313" key="19">
    <source>
        <dbReference type="Proteomes" id="UP000694415"/>
    </source>
</evidence>
<keyword evidence="8 17" id="KW-0812">Transmembrane</keyword>
<evidence type="ECO:0000256" key="2">
    <source>
        <dbReference type="ARBA" id="ARBA00004298"/>
    </source>
</evidence>
<reference evidence="18" key="2">
    <citation type="submission" date="2025-09" db="UniProtKB">
        <authorList>
            <consortium name="Ensembl"/>
        </authorList>
    </citation>
    <scope>IDENTIFICATION</scope>
</reference>
<feature type="transmembrane region" description="Helical" evidence="17">
    <location>
        <begin position="48"/>
        <end position="67"/>
    </location>
</feature>
<keyword evidence="19" id="KW-1185">Reference proteome</keyword>
<keyword evidence="6" id="KW-0813">Transport</keyword>
<keyword evidence="10" id="KW-0809">Transit peptide</keyword>
<protein>
    <recommendedName>
        <fullName evidence="5">NADH dehydrogenase [ubiquinone] 1 subunit C1, mitochondrial</fullName>
    </recommendedName>
    <alternativeName>
        <fullName evidence="15">Complex I-KFYI</fullName>
    </alternativeName>
    <alternativeName>
        <fullName evidence="16">NADH-ubiquinone oxidoreductase KFYI subunit</fullName>
    </alternativeName>
</protein>
<reference evidence="18" key="1">
    <citation type="submission" date="2025-08" db="UniProtKB">
        <authorList>
            <consortium name="Ensembl"/>
        </authorList>
    </citation>
    <scope>IDENTIFICATION</scope>
</reference>
<comment type="function">
    <text evidence="1">Accessory subunit of the mitochondrial membrane respiratory chain NADH dehydrogenase (Complex I), that is believed not to be involved in catalysis. Complex I functions in the transfer of electrons from NADH to the respiratory chain. The immediate electron acceptor for the enzyme is believed to be ubiquinone.</text>
</comment>
<dbReference type="GO" id="GO:0005743">
    <property type="term" value="C:mitochondrial inner membrane"/>
    <property type="evidence" value="ECO:0007669"/>
    <property type="project" value="UniProtKB-SubCell"/>
</dbReference>
<dbReference type="AlphaFoldDB" id="A0A8C6I5M7"/>
<evidence type="ECO:0000256" key="5">
    <source>
        <dbReference type="ARBA" id="ARBA00016767"/>
    </source>
</evidence>
<organism evidence="18 19">
    <name type="scientific">Mus spicilegus</name>
    <name type="common">Mound-building mouse</name>
    <dbReference type="NCBI Taxonomy" id="10103"/>
    <lineage>
        <taxon>Eukaryota</taxon>
        <taxon>Metazoa</taxon>
        <taxon>Chordata</taxon>
        <taxon>Craniata</taxon>
        <taxon>Vertebrata</taxon>
        <taxon>Euteleostomi</taxon>
        <taxon>Mammalia</taxon>
        <taxon>Eutheria</taxon>
        <taxon>Euarchontoglires</taxon>
        <taxon>Glires</taxon>
        <taxon>Rodentia</taxon>
        <taxon>Myomorpha</taxon>
        <taxon>Muroidea</taxon>
        <taxon>Muridae</taxon>
        <taxon>Murinae</taxon>
        <taxon>Mus</taxon>
        <taxon>Mus</taxon>
    </lineage>
</organism>
<keyword evidence="7" id="KW-0679">Respiratory chain</keyword>
<evidence type="ECO:0000256" key="6">
    <source>
        <dbReference type="ARBA" id="ARBA00022448"/>
    </source>
</evidence>
<dbReference type="PANTHER" id="PTHR17097:SF0">
    <property type="entry name" value="NADH DEHYDROGENASE [UBIQUINONE] 1 SUBUNIT C1, MITOCHONDRIAL"/>
    <property type="match status" value="1"/>
</dbReference>